<evidence type="ECO:0000256" key="5">
    <source>
        <dbReference type="ARBA" id="ARBA00022989"/>
    </source>
</evidence>
<dbReference type="EMBL" id="NIRR01000037">
    <property type="protein sequence ID" value="OWP61940.1"/>
    <property type="molecule type" value="Genomic_DNA"/>
</dbReference>
<proteinExistence type="inferred from homology"/>
<protein>
    <recommendedName>
        <fullName evidence="8">Bacterial sugar transferase domain-containing protein</fullName>
    </recommendedName>
</protein>
<accession>A0A246FHC1</accession>
<dbReference type="Proteomes" id="UP000197277">
    <property type="component" value="Unassembled WGS sequence"/>
</dbReference>
<dbReference type="GO" id="GO:0016020">
    <property type="term" value="C:membrane"/>
    <property type="evidence" value="ECO:0007669"/>
    <property type="project" value="UniProtKB-SubCell"/>
</dbReference>
<feature type="transmembrane region" description="Helical" evidence="7">
    <location>
        <begin position="26"/>
        <end position="49"/>
    </location>
</feature>
<evidence type="ECO:0000256" key="2">
    <source>
        <dbReference type="ARBA" id="ARBA00006464"/>
    </source>
</evidence>
<gene>
    <name evidence="9" type="ORF">CDA63_16695</name>
</gene>
<dbReference type="AlphaFoldDB" id="A0A246FHC1"/>
<sequence length="211" mass="24421">MESQLTHHHRFAAHSWGLEKRVVDCLFSLLIVAFFLSWLVPIIAVLIKLDSSGPVFFRQLRTGKDGLPFYCLKFRSMCVNSECDSRQASREDQRITRVGRLLRKTSLDELPQFFNVLRGEMSVVGPRPHMLKHTEQYNGLLENFMIRHAVPPGITGWAQVIGCRGETREVSAMAKRLEADLWYMENWSFLLDIKIILLTIQVCIQDTKHVY</sequence>
<dbReference type="NCBIfam" id="TIGR03025">
    <property type="entry name" value="EPS_sugtrans"/>
    <property type="match status" value="1"/>
</dbReference>
<dbReference type="InterPro" id="IPR017475">
    <property type="entry name" value="EPS_sugar_tfrase"/>
</dbReference>
<dbReference type="GO" id="GO:0016780">
    <property type="term" value="F:phosphotransferase activity, for other substituted phosphate groups"/>
    <property type="evidence" value="ECO:0007669"/>
    <property type="project" value="TreeGrafter"/>
</dbReference>
<reference evidence="9 10" key="1">
    <citation type="submission" date="2017-06" db="EMBL/GenBank/DDBJ databases">
        <title>Hymenobacter amundsenii sp. nov. isolated from regoliths in Antarctica.</title>
        <authorList>
            <person name="Sedlacek I."/>
            <person name="Kralova S."/>
            <person name="Pantucek R."/>
            <person name="Svec P."/>
            <person name="Holochova P."/>
            <person name="Stankova E."/>
            <person name="Vrbovska V."/>
            <person name="Busse H.-J."/>
        </authorList>
    </citation>
    <scope>NUCLEOTIDE SEQUENCE [LARGE SCALE GENOMIC DNA]</scope>
    <source>
        <strain evidence="9 10">CCM 8682</strain>
    </source>
</reference>
<dbReference type="Pfam" id="PF02397">
    <property type="entry name" value="Bac_transf"/>
    <property type="match status" value="1"/>
</dbReference>
<evidence type="ECO:0000256" key="4">
    <source>
        <dbReference type="ARBA" id="ARBA00022692"/>
    </source>
</evidence>
<keyword evidence="3" id="KW-0808">Transferase</keyword>
<evidence type="ECO:0000256" key="6">
    <source>
        <dbReference type="ARBA" id="ARBA00023136"/>
    </source>
</evidence>
<comment type="subcellular location">
    <subcellularLocation>
        <location evidence="1">Membrane</location>
        <topology evidence="1">Multi-pass membrane protein</topology>
    </subcellularLocation>
</comment>
<comment type="similarity">
    <text evidence="2">Belongs to the bacterial sugar transferase family.</text>
</comment>
<name>A0A246FHC1_9BACT</name>
<comment type="caution">
    <text evidence="9">The sequence shown here is derived from an EMBL/GenBank/DDBJ whole genome shotgun (WGS) entry which is preliminary data.</text>
</comment>
<keyword evidence="6 7" id="KW-0472">Membrane</keyword>
<evidence type="ECO:0000256" key="7">
    <source>
        <dbReference type="SAM" id="Phobius"/>
    </source>
</evidence>
<evidence type="ECO:0000313" key="10">
    <source>
        <dbReference type="Proteomes" id="UP000197277"/>
    </source>
</evidence>
<dbReference type="PANTHER" id="PTHR30576">
    <property type="entry name" value="COLANIC BIOSYNTHESIS UDP-GLUCOSE LIPID CARRIER TRANSFERASE"/>
    <property type="match status" value="1"/>
</dbReference>
<feature type="domain" description="Bacterial sugar transferase" evidence="8">
    <location>
        <begin position="20"/>
        <end position="204"/>
    </location>
</feature>
<dbReference type="OrthoDB" id="9808602at2"/>
<keyword evidence="5 7" id="KW-1133">Transmembrane helix</keyword>
<dbReference type="InterPro" id="IPR003362">
    <property type="entry name" value="Bact_transf"/>
</dbReference>
<organism evidence="9 10">
    <name type="scientific">Hymenobacter amundsenii</name>
    <dbReference type="NCBI Taxonomy" id="2006685"/>
    <lineage>
        <taxon>Bacteria</taxon>
        <taxon>Pseudomonadati</taxon>
        <taxon>Bacteroidota</taxon>
        <taxon>Cytophagia</taxon>
        <taxon>Cytophagales</taxon>
        <taxon>Hymenobacteraceae</taxon>
        <taxon>Hymenobacter</taxon>
    </lineage>
</organism>
<dbReference type="PANTHER" id="PTHR30576:SF0">
    <property type="entry name" value="UNDECAPRENYL-PHOSPHATE N-ACETYLGALACTOSAMINYL 1-PHOSPHATE TRANSFERASE-RELATED"/>
    <property type="match status" value="1"/>
</dbReference>
<keyword evidence="4 7" id="KW-0812">Transmembrane</keyword>
<evidence type="ECO:0000256" key="1">
    <source>
        <dbReference type="ARBA" id="ARBA00004141"/>
    </source>
</evidence>
<dbReference type="RefSeq" id="WP_088465601.1">
    <property type="nucleotide sequence ID" value="NZ_NIRR01000037.1"/>
</dbReference>
<evidence type="ECO:0000259" key="8">
    <source>
        <dbReference type="Pfam" id="PF02397"/>
    </source>
</evidence>
<keyword evidence="10" id="KW-1185">Reference proteome</keyword>
<evidence type="ECO:0000313" key="9">
    <source>
        <dbReference type="EMBL" id="OWP61940.1"/>
    </source>
</evidence>
<evidence type="ECO:0000256" key="3">
    <source>
        <dbReference type="ARBA" id="ARBA00022679"/>
    </source>
</evidence>